<evidence type="ECO:0000313" key="5">
    <source>
        <dbReference type="Proteomes" id="UP000051494"/>
    </source>
</evidence>
<sequence length="186" mass="21298">MGKLRIIAGKWKGRKVDVLESNQLRPTADRVRETLFNWLMHDIVSAHCLDLFAGTGILGLEALSRGAAFVSFIEQDKVLTQHLKILLQRLTVTAEEMEVISSDALHWLDRQSAAKRYDIAFVDPPFAFDIYPILNKIAENKIMNENAIVYIEQGEALVPEHLPKSWHLYKHQKSGQVHYHLIRCGR</sequence>
<dbReference type="PIRSF" id="PIRSF004553">
    <property type="entry name" value="CHP00095"/>
    <property type="match status" value="1"/>
</dbReference>
<keyword evidence="1 3" id="KW-0489">Methyltransferase</keyword>
<keyword evidence="3" id="KW-0698">rRNA processing</keyword>
<comment type="caution">
    <text evidence="4">The sequence shown here is derived from an EMBL/GenBank/DDBJ whole genome shotgun (WGS) entry which is preliminary data.</text>
</comment>
<keyword evidence="2 3" id="KW-0808">Transferase</keyword>
<proteinExistence type="inferred from homology"/>
<dbReference type="InterPro" id="IPR029063">
    <property type="entry name" value="SAM-dependent_MTases_sf"/>
</dbReference>
<dbReference type="CDD" id="cd02440">
    <property type="entry name" value="AdoMet_MTases"/>
    <property type="match status" value="1"/>
</dbReference>
<dbReference type="EC" id="2.1.1.171" evidence="3"/>
<reference evidence="4" key="2">
    <citation type="submission" date="2021-06" db="EMBL/GenBank/DDBJ databases">
        <title>Genomic Description and Analysis of Intracellular Bacteria, Candidatus Berkiella cookevillensis and Candidatus Berkiella aquae.</title>
        <authorList>
            <person name="Kidane D.T."/>
            <person name="Mehari Y.T."/>
            <person name="Rice F.C."/>
            <person name="Arivett B.A."/>
            <person name="Farone A.L."/>
            <person name="Berk S.G."/>
            <person name="Farone M.B."/>
        </authorList>
    </citation>
    <scope>NUCLEOTIDE SEQUENCE</scope>
    <source>
        <strain evidence="4">CC99</strain>
    </source>
</reference>
<keyword evidence="3" id="KW-0949">S-adenosyl-L-methionine</keyword>
<organism evidence="4 5">
    <name type="scientific">Candidatus Berkiella cookevillensis</name>
    <dbReference type="NCBI Taxonomy" id="437022"/>
    <lineage>
        <taxon>Bacteria</taxon>
        <taxon>Pseudomonadati</taxon>
        <taxon>Pseudomonadota</taxon>
        <taxon>Gammaproteobacteria</taxon>
        <taxon>Candidatus Berkiellales</taxon>
        <taxon>Candidatus Berkiellaceae</taxon>
        <taxon>Candidatus Berkiella</taxon>
    </lineage>
</organism>
<name>A0AAE3L4Y1_9GAMM</name>
<dbReference type="InterPro" id="IPR004398">
    <property type="entry name" value="RNA_MeTrfase_RsmD"/>
</dbReference>
<comment type="function">
    <text evidence="3">Specifically methylates the guanine in position 966 of 16S rRNA in the assembled 30S particle.</text>
</comment>
<reference evidence="4" key="1">
    <citation type="journal article" date="2016" name="Genome Announc.">
        <title>Draft Genome Sequences of Two Novel Amoeba-Resistant Intranuclear Bacteria, 'Candidatus Berkiella cookevillensis' and 'Candidatus Berkiella aquae'.</title>
        <authorList>
            <person name="Mehari Y.T."/>
            <person name="Arivett B.A."/>
            <person name="Farone A.L."/>
            <person name="Gunderson J.H."/>
            <person name="Farone M.B."/>
        </authorList>
    </citation>
    <scope>NUCLEOTIDE SEQUENCE</scope>
    <source>
        <strain evidence="4">CC99</strain>
    </source>
</reference>
<gene>
    <name evidence="4" type="primary">rsmD</name>
    <name evidence="4" type="ORF">CC99x_000245</name>
</gene>
<evidence type="ECO:0000256" key="3">
    <source>
        <dbReference type="PIRNR" id="PIRNR004553"/>
    </source>
</evidence>
<comment type="catalytic activity">
    <reaction evidence="3">
        <text>guanosine(966) in 16S rRNA + S-adenosyl-L-methionine = N(2)-methylguanosine(966) in 16S rRNA + S-adenosyl-L-homocysteine + H(+)</text>
        <dbReference type="Rhea" id="RHEA:23548"/>
        <dbReference type="Rhea" id="RHEA-COMP:10211"/>
        <dbReference type="Rhea" id="RHEA-COMP:10212"/>
        <dbReference type="ChEBI" id="CHEBI:15378"/>
        <dbReference type="ChEBI" id="CHEBI:57856"/>
        <dbReference type="ChEBI" id="CHEBI:59789"/>
        <dbReference type="ChEBI" id="CHEBI:74269"/>
        <dbReference type="ChEBI" id="CHEBI:74481"/>
        <dbReference type="EC" id="2.1.1.171"/>
    </reaction>
</comment>
<evidence type="ECO:0000313" key="4">
    <source>
        <dbReference type="EMBL" id="MCS5707325.1"/>
    </source>
</evidence>
<accession>A0AAE3L4Y1</accession>
<dbReference type="EMBL" id="LKHV02000001">
    <property type="protein sequence ID" value="MCS5707325.1"/>
    <property type="molecule type" value="Genomic_DNA"/>
</dbReference>
<dbReference type="GO" id="GO:0052913">
    <property type="term" value="F:16S rRNA (guanine(966)-N(2))-methyltransferase activity"/>
    <property type="evidence" value="ECO:0007669"/>
    <property type="project" value="UniProtKB-EC"/>
</dbReference>
<dbReference type="AlphaFoldDB" id="A0AAE3L4Y1"/>
<dbReference type="Gene3D" id="3.40.50.150">
    <property type="entry name" value="Vaccinia Virus protein VP39"/>
    <property type="match status" value="1"/>
</dbReference>
<dbReference type="SUPFAM" id="SSF53335">
    <property type="entry name" value="S-adenosyl-L-methionine-dependent methyltransferases"/>
    <property type="match status" value="1"/>
</dbReference>
<dbReference type="PANTHER" id="PTHR43542">
    <property type="entry name" value="METHYLTRANSFERASE"/>
    <property type="match status" value="1"/>
</dbReference>
<evidence type="ECO:0000256" key="1">
    <source>
        <dbReference type="ARBA" id="ARBA00022603"/>
    </source>
</evidence>
<dbReference type="Proteomes" id="UP000051494">
    <property type="component" value="Unassembled WGS sequence"/>
</dbReference>
<dbReference type="PANTHER" id="PTHR43542:SF1">
    <property type="entry name" value="METHYLTRANSFERASE"/>
    <property type="match status" value="1"/>
</dbReference>
<dbReference type="NCBIfam" id="TIGR00095">
    <property type="entry name" value="16S rRNA (guanine(966)-N(2))-methyltransferase RsmD"/>
    <property type="match status" value="1"/>
</dbReference>
<protein>
    <recommendedName>
        <fullName evidence="3">Ribosomal RNA small subunit methyltransferase D</fullName>
        <ecNumber evidence="3">2.1.1.171</ecNumber>
    </recommendedName>
</protein>
<keyword evidence="5" id="KW-1185">Reference proteome</keyword>
<dbReference type="Pfam" id="PF03602">
    <property type="entry name" value="Cons_hypoth95"/>
    <property type="match status" value="1"/>
</dbReference>
<comment type="similarity">
    <text evidence="3">Belongs to the methyltransferase superfamily. RsmD family.</text>
</comment>
<evidence type="ECO:0000256" key="2">
    <source>
        <dbReference type="ARBA" id="ARBA00022679"/>
    </source>
</evidence>